<feature type="signal peptide" evidence="1">
    <location>
        <begin position="1"/>
        <end position="18"/>
    </location>
</feature>
<feature type="chain" id="PRO_5037018620" evidence="1">
    <location>
        <begin position="19"/>
        <end position="73"/>
    </location>
</feature>
<evidence type="ECO:0000313" key="3">
    <source>
        <dbReference type="WBParaSite" id="PSU_v2.g5632.t1"/>
    </source>
</evidence>
<protein>
    <submittedName>
        <fullName evidence="3">Uncharacterized protein</fullName>
    </submittedName>
</protein>
<name>A0A914YYQ7_9BILA</name>
<evidence type="ECO:0000313" key="2">
    <source>
        <dbReference type="Proteomes" id="UP000887577"/>
    </source>
</evidence>
<dbReference type="Proteomes" id="UP000887577">
    <property type="component" value="Unplaced"/>
</dbReference>
<evidence type="ECO:0000256" key="1">
    <source>
        <dbReference type="SAM" id="SignalP"/>
    </source>
</evidence>
<proteinExistence type="predicted"/>
<dbReference type="AlphaFoldDB" id="A0A914YYQ7"/>
<organism evidence="2 3">
    <name type="scientific">Panagrolaimus superbus</name>
    <dbReference type="NCBI Taxonomy" id="310955"/>
    <lineage>
        <taxon>Eukaryota</taxon>
        <taxon>Metazoa</taxon>
        <taxon>Ecdysozoa</taxon>
        <taxon>Nematoda</taxon>
        <taxon>Chromadorea</taxon>
        <taxon>Rhabditida</taxon>
        <taxon>Tylenchina</taxon>
        <taxon>Panagrolaimomorpha</taxon>
        <taxon>Panagrolaimoidea</taxon>
        <taxon>Panagrolaimidae</taxon>
        <taxon>Panagrolaimus</taxon>
    </lineage>
</organism>
<sequence>MNKQIIFVILICFAVCAAENPLHQRFRRDACTTRKCPPHTVCLVAKIECVSFVKDGPGCGTHATCVPNGEWRK</sequence>
<reference evidence="3" key="1">
    <citation type="submission" date="2022-11" db="UniProtKB">
        <authorList>
            <consortium name="WormBaseParasite"/>
        </authorList>
    </citation>
    <scope>IDENTIFICATION</scope>
</reference>
<keyword evidence="2" id="KW-1185">Reference proteome</keyword>
<accession>A0A914YYQ7</accession>
<dbReference type="WBParaSite" id="PSU_v2.g5632.t1">
    <property type="protein sequence ID" value="PSU_v2.g5632.t1"/>
    <property type="gene ID" value="PSU_v2.g5632"/>
</dbReference>
<keyword evidence="1" id="KW-0732">Signal</keyword>